<protein>
    <submittedName>
        <fullName evidence="2">Uncharacterized protein</fullName>
    </submittedName>
</protein>
<dbReference type="EMBL" id="KZ821445">
    <property type="protein sequence ID" value="PYH39810.1"/>
    <property type="molecule type" value="Genomic_DNA"/>
</dbReference>
<evidence type="ECO:0000313" key="2">
    <source>
        <dbReference type="EMBL" id="PYH39810.1"/>
    </source>
</evidence>
<dbReference type="GeneID" id="37124622"/>
<keyword evidence="1" id="KW-0812">Transmembrane</keyword>
<name>A0A318Z825_ASPNB</name>
<dbReference type="OrthoDB" id="10612328at2759"/>
<gene>
    <name evidence="2" type="ORF">BO87DRAFT_371951</name>
</gene>
<keyword evidence="1" id="KW-1133">Transmembrane helix</keyword>
<dbReference type="AlphaFoldDB" id="A0A318Z825"/>
<evidence type="ECO:0000313" key="3">
    <source>
        <dbReference type="Proteomes" id="UP000247647"/>
    </source>
</evidence>
<keyword evidence="1" id="KW-0472">Membrane</keyword>
<keyword evidence="3" id="KW-1185">Reference proteome</keyword>
<feature type="transmembrane region" description="Helical" evidence="1">
    <location>
        <begin position="39"/>
        <end position="60"/>
    </location>
</feature>
<dbReference type="RefSeq" id="XP_025485288.1">
    <property type="nucleotide sequence ID" value="XM_025622166.1"/>
</dbReference>
<organism evidence="2 3">
    <name type="scientific">Aspergillus neoniger (strain CBS 115656)</name>
    <dbReference type="NCBI Taxonomy" id="1448310"/>
    <lineage>
        <taxon>Eukaryota</taxon>
        <taxon>Fungi</taxon>
        <taxon>Dikarya</taxon>
        <taxon>Ascomycota</taxon>
        <taxon>Pezizomycotina</taxon>
        <taxon>Eurotiomycetes</taxon>
        <taxon>Eurotiomycetidae</taxon>
        <taxon>Eurotiales</taxon>
        <taxon>Aspergillaceae</taxon>
        <taxon>Aspergillus</taxon>
        <taxon>Aspergillus subgen. Circumdati</taxon>
    </lineage>
</organism>
<accession>A0A318Z825</accession>
<proteinExistence type="predicted"/>
<sequence>MQAQAAVDLAFFSFLYILSAARVRPLLLSLTFAERRNPIIHGLISPTFAQIFAAVVLKLTMEGGAPLDPRQHSHHPSYHSRVP</sequence>
<dbReference type="Proteomes" id="UP000247647">
    <property type="component" value="Unassembled WGS sequence"/>
</dbReference>
<reference evidence="2" key="1">
    <citation type="submission" date="2016-12" db="EMBL/GenBank/DDBJ databases">
        <title>The genomes of Aspergillus section Nigri reveals drivers in fungal speciation.</title>
        <authorList>
            <consortium name="DOE Joint Genome Institute"/>
            <person name="Vesth T.C."/>
            <person name="Nybo J."/>
            <person name="Theobald S."/>
            <person name="Brandl J."/>
            <person name="Frisvad J.C."/>
            <person name="Nielsen K.F."/>
            <person name="Lyhne E.K."/>
            <person name="Kogle M.E."/>
            <person name="Kuo A."/>
            <person name="Riley R."/>
            <person name="Clum A."/>
            <person name="Nolan M."/>
            <person name="Lipzen A."/>
            <person name="Salamov A."/>
            <person name="Henrissat B."/>
            <person name="Wiebenga A."/>
            <person name="De Vries R.P."/>
            <person name="Grigoriev I.V."/>
            <person name="Mortensen U.H."/>
            <person name="Andersen M.R."/>
            <person name="Baker S.E."/>
        </authorList>
    </citation>
    <scope>NUCLEOTIDE SEQUENCE [LARGE SCALE GENOMIC DNA]</scope>
    <source>
        <strain evidence="2">CBS 115656</strain>
    </source>
</reference>
<evidence type="ECO:0000256" key="1">
    <source>
        <dbReference type="SAM" id="Phobius"/>
    </source>
</evidence>